<evidence type="ECO:0000313" key="1">
    <source>
        <dbReference type="EMBL" id="CAF2044822.1"/>
    </source>
</evidence>
<accession>A0A816P5W1</accession>
<proteinExistence type="predicted"/>
<name>A0A816P5W1_9BILA</name>
<dbReference type="Proteomes" id="UP000663887">
    <property type="component" value="Unassembled WGS sequence"/>
</dbReference>
<evidence type="ECO:0000313" key="2">
    <source>
        <dbReference type="Proteomes" id="UP000663887"/>
    </source>
</evidence>
<protein>
    <submittedName>
        <fullName evidence="1">Uncharacterized protein</fullName>
    </submittedName>
</protein>
<reference evidence="1" key="1">
    <citation type="submission" date="2021-02" db="EMBL/GenBank/DDBJ databases">
        <authorList>
            <person name="Nowell W R."/>
        </authorList>
    </citation>
    <scope>NUCLEOTIDE SEQUENCE</scope>
</reference>
<dbReference type="EMBL" id="CAJNRG010002243">
    <property type="protein sequence ID" value="CAF2044822.1"/>
    <property type="molecule type" value="Genomic_DNA"/>
</dbReference>
<organism evidence="1 2">
    <name type="scientific">Rotaria magnacalcarata</name>
    <dbReference type="NCBI Taxonomy" id="392030"/>
    <lineage>
        <taxon>Eukaryota</taxon>
        <taxon>Metazoa</taxon>
        <taxon>Spiralia</taxon>
        <taxon>Gnathifera</taxon>
        <taxon>Rotifera</taxon>
        <taxon>Eurotatoria</taxon>
        <taxon>Bdelloidea</taxon>
        <taxon>Philodinida</taxon>
        <taxon>Philodinidae</taxon>
        <taxon>Rotaria</taxon>
    </lineage>
</organism>
<gene>
    <name evidence="1" type="ORF">XDN619_LOCUS7406</name>
</gene>
<comment type="caution">
    <text evidence="1">The sequence shown here is derived from an EMBL/GenBank/DDBJ whole genome shotgun (WGS) entry which is preliminary data.</text>
</comment>
<sequence length="187" mass="21439">MTDQCFKYYTGYEVDNEPSNDKDEIACTITIIHGEVSSERVNYACHRRYSEVVLIEEQCRSEIFKSGTYIQYLLECRVHPNNIKIIGRETLHAQNTTIDSNISNEIIEWLINDQNKSIVDFNDPNSSIVCTGILMRVTDKHPGLLSESQWWFQSHICNGKKCCALGIDLSELRKQCHDGNTCSVILE</sequence>
<dbReference type="AlphaFoldDB" id="A0A816P5W1"/>